<name>A0A5R9BB09_9MICC</name>
<dbReference type="Proteomes" id="UP000310458">
    <property type="component" value="Unassembled WGS sequence"/>
</dbReference>
<evidence type="ECO:0000256" key="1">
    <source>
        <dbReference type="SAM" id="MobiDB-lite"/>
    </source>
</evidence>
<proteinExistence type="predicted"/>
<gene>
    <name evidence="2" type="ORF">FEF26_07400</name>
</gene>
<sequence>MMKDDLRQRSRKHSAPDASYTSGTRSTAIRLRAAPDSDSFSRGSYPVSMTSVPTFRGVFSAFAVLALFGLSACNGDSGDDDAGGAPDPAQEAAEEEIPDNPLPEPEFGDDETVALPLGLVSPPGYDWEIYSSDDEFQPDQPHSHQVARTEMFGCQDYISVMHSVPMVTENPTESALEYLISMDTSQHGSPAFLNPLASSGLEVTGVEQDNDTVTVNLTGFAGSTDQCQSWQILKQIETTARAATGAQQADIVLDDVPLAAQLGLEDTTPLTIHSLD</sequence>
<dbReference type="OrthoDB" id="4964896at2"/>
<comment type="caution">
    <text evidence="2">The sequence shown here is derived from an EMBL/GenBank/DDBJ whole genome shotgun (WGS) entry which is preliminary data.</text>
</comment>
<evidence type="ECO:0000313" key="3">
    <source>
        <dbReference type="Proteomes" id="UP000310458"/>
    </source>
</evidence>
<dbReference type="AlphaFoldDB" id="A0A5R9BB09"/>
<feature type="region of interest" description="Disordered" evidence="1">
    <location>
        <begin position="78"/>
        <end position="110"/>
    </location>
</feature>
<protein>
    <submittedName>
        <fullName evidence="2">Uncharacterized protein</fullName>
    </submittedName>
</protein>
<keyword evidence="3" id="KW-1185">Reference proteome</keyword>
<organism evidence="2 3">
    <name type="scientific">Nesterenkonia salmonea</name>
    <dbReference type="NCBI Taxonomy" id="1804987"/>
    <lineage>
        <taxon>Bacteria</taxon>
        <taxon>Bacillati</taxon>
        <taxon>Actinomycetota</taxon>
        <taxon>Actinomycetes</taxon>
        <taxon>Micrococcales</taxon>
        <taxon>Micrococcaceae</taxon>
        <taxon>Nesterenkonia</taxon>
    </lineage>
</organism>
<dbReference type="EMBL" id="VAVZ01000017">
    <property type="protein sequence ID" value="TLP97421.1"/>
    <property type="molecule type" value="Genomic_DNA"/>
</dbReference>
<evidence type="ECO:0000313" key="2">
    <source>
        <dbReference type="EMBL" id="TLP97421.1"/>
    </source>
</evidence>
<reference evidence="2 3" key="1">
    <citation type="submission" date="2019-05" db="EMBL/GenBank/DDBJ databases">
        <title>Nesterenkonia sp. GY074 isolated from the Southern Atlantic Ocean.</title>
        <authorList>
            <person name="Zhang G."/>
        </authorList>
    </citation>
    <scope>NUCLEOTIDE SEQUENCE [LARGE SCALE GENOMIC DNA]</scope>
    <source>
        <strain evidence="2 3">GY074</strain>
    </source>
</reference>
<accession>A0A5R9BB09</accession>
<feature type="region of interest" description="Disordered" evidence="1">
    <location>
        <begin position="1"/>
        <end position="44"/>
    </location>
</feature>